<reference evidence="2" key="1">
    <citation type="submission" date="2014-09" db="EMBL/GenBank/DDBJ databases">
        <authorList>
            <person name="Magalhaes I.L.F."/>
            <person name="Oliveira U."/>
            <person name="Santos F.R."/>
            <person name="Vidigal T.H.D.A."/>
            <person name="Brescovit A.D."/>
            <person name="Santos A.J."/>
        </authorList>
    </citation>
    <scope>NUCLEOTIDE SEQUENCE</scope>
    <source>
        <tissue evidence="2">Shoot tissue taken approximately 20 cm above the soil surface</tissue>
    </source>
</reference>
<accession>A0A0A9HIE5</accession>
<reference evidence="2" key="2">
    <citation type="journal article" date="2015" name="Data Brief">
        <title>Shoot transcriptome of the giant reed, Arundo donax.</title>
        <authorList>
            <person name="Barrero R.A."/>
            <person name="Guerrero F.D."/>
            <person name="Moolhuijzen P."/>
            <person name="Goolsby J.A."/>
            <person name="Tidwell J."/>
            <person name="Bellgard S.E."/>
            <person name="Bellgard M.I."/>
        </authorList>
    </citation>
    <scope>NUCLEOTIDE SEQUENCE</scope>
    <source>
        <tissue evidence="2">Shoot tissue taken approximately 20 cm above the soil surface</tissue>
    </source>
</reference>
<evidence type="ECO:0000313" key="2">
    <source>
        <dbReference type="EMBL" id="JAE32658.1"/>
    </source>
</evidence>
<evidence type="ECO:0000256" key="1">
    <source>
        <dbReference type="SAM" id="MobiDB-lite"/>
    </source>
</evidence>
<proteinExistence type="predicted"/>
<sequence>MWNCAGHRGSALRRRRPWRQRRPMPVPSGRGLPCWARRWHLDMNGLMVVGNVRLVWRTTMACCRCTRAGTRTGGRERLQSLPWTIGSMNLCSGPFGIGWQERRMQHSISRSGKSSVSLYLSSHGRAVTVSSSKSAGLPWRVGSINLSNHLFCTSRQVRRM</sequence>
<dbReference type="EMBL" id="GBRH01165238">
    <property type="protein sequence ID" value="JAE32658.1"/>
    <property type="molecule type" value="Transcribed_RNA"/>
</dbReference>
<dbReference type="AlphaFoldDB" id="A0A0A9HIE5"/>
<feature type="compositionally biased region" description="Basic residues" evidence="1">
    <location>
        <begin position="10"/>
        <end position="22"/>
    </location>
</feature>
<organism evidence="2">
    <name type="scientific">Arundo donax</name>
    <name type="common">Giant reed</name>
    <name type="synonym">Donax arundinaceus</name>
    <dbReference type="NCBI Taxonomy" id="35708"/>
    <lineage>
        <taxon>Eukaryota</taxon>
        <taxon>Viridiplantae</taxon>
        <taxon>Streptophyta</taxon>
        <taxon>Embryophyta</taxon>
        <taxon>Tracheophyta</taxon>
        <taxon>Spermatophyta</taxon>
        <taxon>Magnoliopsida</taxon>
        <taxon>Liliopsida</taxon>
        <taxon>Poales</taxon>
        <taxon>Poaceae</taxon>
        <taxon>PACMAD clade</taxon>
        <taxon>Arundinoideae</taxon>
        <taxon>Arundineae</taxon>
        <taxon>Arundo</taxon>
    </lineage>
</organism>
<name>A0A0A9HIE5_ARUDO</name>
<feature type="region of interest" description="Disordered" evidence="1">
    <location>
        <begin position="1"/>
        <end position="24"/>
    </location>
</feature>
<protein>
    <submittedName>
        <fullName evidence="2">Uncharacterized protein</fullName>
    </submittedName>
</protein>